<reference evidence="3 4" key="1">
    <citation type="journal article" date="2017" name="Environ. Microbiol.">
        <title>Decay of the glycolytic pathway and adaptation to intranuclear parasitism within Enterocytozoonidae microsporidia.</title>
        <authorList>
            <person name="Wiredu Boakye D."/>
            <person name="Jaroenlak P."/>
            <person name="Prachumwat A."/>
            <person name="Williams T.A."/>
            <person name="Bateman K.S."/>
            <person name="Itsathitphaisarn O."/>
            <person name="Sritunyalucksana K."/>
            <person name="Paszkiewicz K.H."/>
            <person name="Moore K.A."/>
            <person name="Stentiford G.D."/>
            <person name="Williams B.A."/>
        </authorList>
    </citation>
    <scope>NUCLEOTIDE SEQUENCE [LARGE SCALE GENOMIC DNA]</scope>
    <source>
        <strain evidence="3 4">GB1</strain>
    </source>
</reference>
<evidence type="ECO:0000313" key="3">
    <source>
        <dbReference type="EMBL" id="ORD93538.1"/>
    </source>
</evidence>
<sequence>MKQIALGYIFPVLIMNSGCVQSAIQHLFYACIIYGARKTILRLEVAEDTHIVVDKYENKMMCEPLSFTYRCVCALYKLIYSLLGFLGMCTKIKQQGPPTINKLPEMNIVLVHGLNGSSDSKYVIGMANLFLRKNCRVFCINSRGEKGVFTGMTFTHFGFTEDILFLTKHILETYEGKVFFVGFSQGGNMVTKFMAEFKHERVLGGVSVCNPFNFTKLEEVHKKGTWINRVVGRRVCDQFRDHLEKVYRQKFNGRDFREIINQLIQEGFLKYGSVEEYQKAASSEDCIHLVDKPLLFINADDDPVIPIEVVPKEKIFKNRNTGLITLQGGHLGFRSFFLTSTIEGLIDDFYRNLEK</sequence>
<feature type="domain" description="AB hydrolase-1" evidence="2">
    <location>
        <begin position="108"/>
        <end position="333"/>
    </location>
</feature>
<proteinExistence type="inferred from homology"/>
<gene>
    <name evidence="3" type="primary">ABHD</name>
    <name evidence="3" type="ORF">ECANGB1_2031</name>
</gene>
<dbReference type="GO" id="GO:0034338">
    <property type="term" value="F:short-chain carboxylesterase activity"/>
    <property type="evidence" value="ECO:0007669"/>
    <property type="project" value="TreeGrafter"/>
</dbReference>
<dbReference type="InterPro" id="IPR050960">
    <property type="entry name" value="AB_hydrolase_4_sf"/>
</dbReference>
<dbReference type="SUPFAM" id="SSF53474">
    <property type="entry name" value="alpha/beta-Hydrolases"/>
    <property type="match status" value="1"/>
</dbReference>
<evidence type="ECO:0000313" key="4">
    <source>
        <dbReference type="Proteomes" id="UP000192639"/>
    </source>
</evidence>
<dbReference type="PROSITE" id="PS51257">
    <property type="entry name" value="PROKAR_LIPOPROTEIN"/>
    <property type="match status" value="1"/>
</dbReference>
<dbReference type="PANTHER" id="PTHR10794:SF63">
    <property type="entry name" value="ALPHA_BETA HYDROLASE 1, ISOFORM A"/>
    <property type="match status" value="1"/>
</dbReference>
<dbReference type="Pfam" id="PF00561">
    <property type="entry name" value="Abhydrolase_1"/>
    <property type="match status" value="1"/>
</dbReference>
<dbReference type="Proteomes" id="UP000192639">
    <property type="component" value="Unassembled WGS sequence"/>
</dbReference>
<comment type="caution">
    <text evidence="3">The sequence shown here is derived from an EMBL/GenBank/DDBJ whole genome shotgun (WGS) entry which is preliminary data.</text>
</comment>
<dbReference type="Gene3D" id="3.40.50.1820">
    <property type="entry name" value="alpha/beta hydrolase"/>
    <property type="match status" value="1"/>
</dbReference>
<keyword evidence="4" id="KW-1185">Reference proteome</keyword>
<comment type="similarity">
    <text evidence="1">Belongs to the AB hydrolase superfamily. AB hydrolase 4 family.</text>
</comment>
<dbReference type="VEuPathDB" id="MicrosporidiaDB:ECANGB1_2031"/>
<dbReference type="EMBL" id="LWDP01000070">
    <property type="protein sequence ID" value="ORD93538.1"/>
    <property type="molecule type" value="Genomic_DNA"/>
</dbReference>
<accession>A0A1Y1S549</accession>
<protein>
    <submittedName>
        <fullName evidence="3">ABHD</fullName>
    </submittedName>
</protein>
<name>A0A1Y1S549_9MICR</name>
<organism evidence="3 4">
    <name type="scientific">Enterospora canceri</name>
    <dbReference type="NCBI Taxonomy" id="1081671"/>
    <lineage>
        <taxon>Eukaryota</taxon>
        <taxon>Fungi</taxon>
        <taxon>Fungi incertae sedis</taxon>
        <taxon>Microsporidia</taxon>
        <taxon>Enterocytozoonidae</taxon>
        <taxon>Enterospora</taxon>
    </lineage>
</organism>
<dbReference type="AlphaFoldDB" id="A0A1Y1S549"/>
<dbReference type="InterPro" id="IPR000073">
    <property type="entry name" value="AB_hydrolase_1"/>
</dbReference>
<dbReference type="OrthoDB" id="5954035at2759"/>
<dbReference type="PANTHER" id="PTHR10794">
    <property type="entry name" value="ABHYDROLASE DOMAIN-CONTAINING PROTEIN"/>
    <property type="match status" value="1"/>
</dbReference>
<dbReference type="GO" id="GO:0047372">
    <property type="term" value="F:monoacylglycerol lipase activity"/>
    <property type="evidence" value="ECO:0007669"/>
    <property type="project" value="TreeGrafter"/>
</dbReference>
<evidence type="ECO:0000259" key="2">
    <source>
        <dbReference type="Pfam" id="PF00561"/>
    </source>
</evidence>
<dbReference type="InterPro" id="IPR029058">
    <property type="entry name" value="AB_hydrolase_fold"/>
</dbReference>
<evidence type="ECO:0000256" key="1">
    <source>
        <dbReference type="ARBA" id="ARBA00010884"/>
    </source>
</evidence>